<dbReference type="EMBL" id="KX018824">
    <property type="protein sequence ID" value="ANO38985.1"/>
    <property type="molecule type" value="mRNA"/>
</dbReference>
<evidence type="ECO:0000313" key="14">
    <source>
        <dbReference type="EMBL" id="ANO38985.1"/>
    </source>
</evidence>
<evidence type="ECO:0000256" key="1">
    <source>
        <dbReference type="ARBA" id="ARBA00004651"/>
    </source>
</evidence>
<dbReference type="PROSITE" id="PS50262">
    <property type="entry name" value="G_PROTEIN_RECEP_F1_2"/>
    <property type="match status" value="1"/>
</dbReference>
<dbReference type="PANTHER" id="PTHR24248:SF199">
    <property type="entry name" value="IP13425P-RELATED"/>
    <property type="match status" value="1"/>
</dbReference>
<dbReference type="Gene3D" id="1.20.1070.10">
    <property type="entry name" value="Rhodopsin 7-helix transmembrane proteins"/>
    <property type="match status" value="1"/>
</dbReference>
<keyword evidence="4 12" id="KW-1133">Transmembrane helix</keyword>
<evidence type="ECO:0000256" key="12">
    <source>
        <dbReference type="SAM" id="Phobius"/>
    </source>
</evidence>
<feature type="region of interest" description="Disordered" evidence="11">
    <location>
        <begin position="481"/>
        <end position="500"/>
    </location>
</feature>
<evidence type="ECO:0000256" key="4">
    <source>
        <dbReference type="ARBA" id="ARBA00022989"/>
    </source>
</evidence>
<evidence type="ECO:0000259" key="13">
    <source>
        <dbReference type="PROSITE" id="PS50262"/>
    </source>
</evidence>
<reference evidence="14" key="1">
    <citation type="journal article" date="2016" name="PLoS Biol.">
        <title>GPCRs Direct Germline Development and Somatic Gonad Function in Planarians.</title>
        <authorList>
            <person name="Saberi A."/>
            <person name="Jamal A."/>
            <person name="Beets I."/>
            <person name="Schoofs L."/>
            <person name="Newmark P.A."/>
        </authorList>
    </citation>
    <scope>NUCLEOTIDE SEQUENCE</scope>
</reference>
<dbReference type="GO" id="GO:0004993">
    <property type="term" value="F:G protein-coupled serotonin receptor activity"/>
    <property type="evidence" value="ECO:0007669"/>
    <property type="project" value="UniProtKB-ARBA"/>
</dbReference>
<feature type="transmembrane region" description="Helical" evidence="12">
    <location>
        <begin position="132"/>
        <end position="152"/>
    </location>
</feature>
<organism evidence="14">
    <name type="scientific">Schmidtea mediterranea</name>
    <name type="common">Freshwater planarian flatworm</name>
    <dbReference type="NCBI Taxonomy" id="79327"/>
    <lineage>
        <taxon>Eukaryota</taxon>
        <taxon>Metazoa</taxon>
        <taxon>Spiralia</taxon>
        <taxon>Lophotrochozoa</taxon>
        <taxon>Platyhelminthes</taxon>
        <taxon>Rhabditophora</taxon>
        <taxon>Seriata</taxon>
        <taxon>Tricladida</taxon>
        <taxon>Continenticola</taxon>
        <taxon>Geoplanoidea</taxon>
        <taxon>Dugesiidae</taxon>
        <taxon>Schmidtea</taxon>
    </lineage>
</organism>
<dbReference type="GO" id="GO:0071880">
    <property type="term" value="P:adenylate cyclase-activating adrenergic receptor signaling pathway"/>
    <property type="evidence" value="ECO:0007669"/>
    <property type="project" value="TreeGrafter"/>
</dbReference>
<feature type="transmembrane region" description="Helical" evidence="12">
    <location>
        <begin position="172"/>
        <end position="193"/>
    </location>
</feature>
<keyword evidence="7" id="KW-1015">Disulfide bond</keyword>
<evidence type="ECO:0000256" key="3">
    <source>
        <dbReference type="ARBA" id="ARBA00022692"/>
    </source>
</evidence>
<evidence type="ECO:0000256" key="10">
    <source>
        <dbReference type="RuleBase" id="RU000688"/>
    </source>
</evidence>
<dbReference type="GO" id="GO:0005886">
    <property type="term" value="C:plasma membrane"/>
    <property type="evidence" value="ECO:0007669"/>
    <property type="project" value="UniProtKB-SubCell"/>
</dbReference>
<dbReference type="PROSITE" id="PS00237">
    <property type="entry name" value="G_PROTEIN_RECEP_F1_1"/>
    <property type="match status" value="1"/>
</dbReference>
<gene>
    <name evidence="14" type="primary">gcr002</name>
</gene>
<dbReference type="OMA" id="RYTICVI"/>
<dbReference type="CDD" id="cd14967">
    <property type="entry name" value="7tmA_amine_R-like"/>
    <property type="match status" value="1"/>
</dbReference>
<keyword evidence="9 10" id="KW-0807">Transducer</keyword>
<keyword evidence="8 10" id="KW-0675">Receptor</keyword>
<comment type="subcellular location">
    <subcellularLocation>
        <location evidence="1">Cell membrane</location>
        <topology evidence="1">Multi-pass membrane protein</topology>
    </subcellularLocation>
</comment>
<dbReference type="AlphaFoldDB" id="A0A193KUJ5"/>
<feature type="compositionally biased region" description="Low complexity" evidence="11">
    <location>
        <begin position="613"/>
        <end position="628"/>
    </location>
</feature>
<evidence type="ECO:0000256" key="2">
    <source>
        <dbReference type="ARBA" id="ARBA00022475"/>
    </source>
</evidence>
<protein>
    <submittedName>
        <fullName evidence="14">GCR002</fullName>
    </submittedName>
</protein>
<feature type="compositionally biased region" description="Basic and acidic residues" evidence="11">
    <location>
        <begin position="584"/>
        <end position="612"/>
    </location>
</feature>
<sequence length="725" mass="82847">MEDFPISLMTDELKDVPLAVLLILIILAILLGNCMVILAVCYERKLRIACNLYLISLSISDLLIGGLVVPLSSIYEIKKVWILGSIGCRLWLATDFLCCTASIFNLCAISMDRWRAISRPMSYPQFSTSRRAIIIILTLWSISFVISMPILFGWGQSKQSPEHCALDNDPIFTIYSSSLSFFLPLAVMIFFYSRIYQIATKHKTEIKRGSSVIWSYDSDSDRKGTEVIAKIENMKTSRWRSCNTSLTSLENSPSLYRAPFLHFQNKTKALNPMSPAVNKKTIAYQLKRLGHHTKAAKTLGIIIGAFVFCWGPFFVMFFLSGVCPDKCNISNVLSKISFWIGYCNSMLNPIIYPCLNRDFRKAFCNIINRFYCRKNDLNYWYKDNFSREQRNRMIRGKYFPSDLCNTSTESSQDIGSRTHSISSRSLISTRSSFYRGSRRSRFSGTNRKESTTFDNEDILNTLDSRSNQSRLLSFKSVSSRTTSSSLHSTDTSMCISDDSRIESDPVGKLAEMKMSKKIRKSIPDLLERIEIKLLHKYKNEEPKRCRRFSFSTPSTSAKYTTSEKRRSSVLGNEEFKSQLNSKRNAKDQNEKTNIILDERSIYTIEENSRRESGSSQGSKSINSKSSSIGTSPYIRQRSLSLAVPSKVQYFPGPLSPRSSFKNDTESNNIEEEKNFVHNSFKDTPDFSTRSEPVLMVDSSTQTETIIDSTNFICQDFERAAWFYIY</sequence>
<feature type="compositionally biased region" description="Polar residues" evidence="11">
    <location>
        <begin position="549"/>
        <end position="560"/>
    </location>
</feature>
<feature type="region of interest" description="Disordered" evidence="11">
    <location>
        <begin position="548"/>
        <end position="630"/>
    </location>
</feature>
<keyword evidence="3 10" id="KW-0812">Transmembrane</keyword>
<evidence type="ECO:0000256" key="6">
    <source>
        <dbReference type="ARBA" id="ARBA00023136"/>
    </source>
</evidence>
<dbReference type="GO" id="GO:0043410">
    <property type="term" value="P:positive regulation of MAPK cascade"/>
    <property type="evidence" value="ECO:0007669"/>
    <property type="project" value="TreeGrafter"/>
</dbReference>
<feature type="region of interest" description="Disordered" evidence="11">
    <location>
        <begin position="653"/>
        <end position="673"/>
    </location>
</feature>
<evidence type="ECO:0000256" key="5">
    <source>
        <dbReference type="ARBA" id="ARBA00023040"/>
    </source>
</evidence>
<dbReference type="SUPFAM" id="SSF81321">
    <property type="entry name" value="Family A G protein-coupled receptor-like"/>
    <property type="match status" value="1"/>
</dbReference>
<keyword evidence="6 12" id="KW-0472">Membrane</keyword>
<feature type="transmembrane region" description="Helical" evidence="12">
    <location>
        <begin position="20"/>
        <end position="40"/>
    </location>
</feature>
<accession>A0A193KUJ5</accession>
<feature type="transmembrane region" description="Helical" evidence="12">
    <location>
        <begin position="298"/>
        <end position="319"/>
    </location>
</feature>
<keyword evidence="5 10" id="KW-0297">G-protein coupled receptor</keyword>
<evidence type="ECO:0000256" key="8">
    <source>
        <dbReference type="ARBA" id="ARBA00023170"/>
    </source>
</evidence>
<evidence type="ECO:0000256" key="11">
    <source>
        <dbReference type="SAM" id="MobiDB-lite"/>
    </source>
</evidence>
<feature type="compositionally biased region" description="Low complexity" evidence="11">
    <location>
        <begin position="481"/>
        <end position="492"/>
    </location>
</feature>
<feature type="compositionally biased region" description="Basic and acidic residues" evidence="11">
    <location>
        <begin position="660"/>
        <end position="673"/>
    </location>
</feature>
<dbReference type="PRINTS" id="PR00237">
    <property type="entry name" value="GPCRRHODOPSN"/>
</dbReference>
<feature type="transmembrane region" description="Helical" evidence="12">
    <location>
        <begin position="90"/>
        <end position="111"/>
    </location>
</feature>
<dbReference type="InterPro" id="IPR000276">
    <property type="entry name" value="GPCR_Rhodpsn"/>
</dbReference>
<dbReference type="PANTHER" id="PTHR24248">
    <property type="entry name" value="ADRENERGIC RECEPTOR-RELATED G-PROTEIN COUPLED RECEPTOR"/>
    <property type="match status" value="1"/>
</dbReference>
<evidence type="ECO:0000256" key="7">
    <source>
        <dbReference type="ARBA" id="ARBA00023157"/>
    </source>
</evidence>
<dbReference type="Pfam" id="PF00001">
    <property type="entry name" value="7tm_1"/>
    <property type="match status" value="1"/>
</dbReference>
<keyword evidence="2" id="KW-1003">Cell membrane</keyword>
<feature type="domain" description="G-protein coupled receptors family 1 profile" evidence="13">
    <location>
        <begin position="32"/>
        <end position="352"/>
    </location>
</feature>
<feature type="transmembrane region" description="Helical" evidence="12">
    <location>
        <begin position="52"/>
        <end position="75"/>
    </location>
</feature>
<proteinExistence type="evidence at transcript level"/>
<evidence type="ECO:0000256" key="9">
    <source>
        <dbReference type="ARBA" id="ARBA00023224"/>
    </source>
</evidence>
<name>A0A193KUJ5_SCHMD</name>
<dbReference type="InterPro" id="IPR017452">
    <property type="entry name" value="GPCR_Rhodpsn_7TM"/>
</dbReference>
<comment type="similarity">
    <text evidence="10">Belongs to the G-protein coupled receptor 1 family.</text>
</comment>